<dbReference type="InterPro" id="IPR009060">
    <property type="entry name" value="UBA-like_sf"/>
</dbReference>
<dbReference type="VEuPathDB" id="VectorBase:BGLAX_033090"/>
<feature type="compositionally biased region" description="Polar residues" evidence="8">
    <location>
        <begin position="74"/>
        <end position="86"/>
    </location>
</feature>
<dbReference type="GO" id="GO:0016973">
    <property type="term" value="P:poly(A)+ mRNA export from nucleus"/>
    <property type="evidence" value="ECO:0007669"/>
    <property type="project" value="TreeGrafter"/>
</dbReference>
<evidence type="ECO:0000256" key="7">
    <source>
        <dbReference type="ARBA" id="ARBA00023242"/>
    </source>
</evidence>
<dbReference type="Proteomes" id="UP000076420">
    <property type="component" value="Unassembled WGS sequence"/>
</dbReference>
<gene>
    <name evidence="11" type="primary">106060857</name>
</gene>
<dbReference type="Pfam" id="PF22602">
    <property type="entry name" value="NXF_NTF2"/>
    <property type="match status" value="1"/>
</dbReference>
<dbReference type="CDD" id="cd14342">
    <property type="entry name" value="UBA_TAP-C"/>
    <property type="match status" value="1"/>
</dbReference>
<dbReference type="PANTHER" id="PTHR10662:SF22">
    <property type="entry name" value="NUCLEAR RNA EXPORT FACTOR 1"/>
    <property type="match status" value="1"/>
</dbReference>
<proteinExistence type="inferred from homology"/>
<dbReference type="SUPFAM" id="SSF46934">
    <property type="entry name" value="UBA-like"/>
    <property type="match status" value="1"/>
</dbReference>
<evidence type="ECO:0000256" key="2">
    <source>
        <dbReference type="ARBA" id="ARBA00009285"/>
    </source>
</evidence>
<dbReference type="KEGG" id="bgt:106060857"/>
<comment type="similarity">
    <text evidence="2">Belongs to the NXF family.</text>
</comment>
<dbReference type="Pfam" id="PF03943">
    <property type="entry name" value="TAP_C"/>
    <property type="match status" value="1"/>
</dbReference>
<dbReference type="Gene3D" id="1.10.8.10">
    <property type="entry name" value="DNA helicase RuvA subunit, C-terminal domain"/>
    <property type="match status" value="1"/>
</dbReference>
<dbReference type="AlphaFoldDB" id="A0A2C9KLY5"/>
<dbReference type="PROSITE" id="PS51281">
    <property type="entry name" value="TAP_C"/>
    <property type="match status" value="1"/>
</dbReference>
<comment type="subcellular location">
    <subcellularLocation>
        <location evidence="1">Nucleus</location>
    </subcellularLocation>
</comment>
<protein>
    <recommendedName>
        <fullName evidence="13">TAP-C domain-containing protein</fullName>
    </recommendedName>
</protein>
<dbReference type="STRING" id="6526.A0A2C9KLY5"/>
<dbReference type="InterPro" id="IPR005637">
    <property type="entry name" value="TAP_C_dom"/>
</dbReference>
<evidence type="ECO:0000256" key="3">
    <source>
        <dbReference type="ARBA" id="ARBA00022448"/>
    </source>
</evidence>
<sequence length="140" mass="15233">MLSFVLQGVFKENETRSDKAVFRFFSRSFVTVPSGPGMVITNDLLTISNASIAQSKAFKVAAPTPSSSPASSTQSVPGAQSSSIQSPEQLQMIERFMADSKMNAAYSLQCLQANDWDYNKAGLIFTDLKNQGRIPPEAFL</sequence>
<keyword evidence="5" id="KW-0677">Repeat</keyword>
<dbReference type="InterPro" id="IPR018222">
    <property type="entry name" value="Nuclear_transport_factor_2_euk"/>
</dbReference>
<name>A0A2C9KLY5_BIOGL</name>
<reference evidence="11" key="1">
    <citation type="submission" date="2020-05" db="UniProtKB">
        <authorList>
            <consortium name="EnsemblMetazoa"/>
        </authorList>
    </citation>
    <scope>IDENTIFICATION</scope>
    <source>
        <strain evidence="11">BB02</strain>
    </source>
</reference>
<evidence type="ECO:0000256" key="5">
    <source>
        <dbReference type="ARBA" id="ARBA00022737"/>
    </source>
</evidence>
<dbReference type="InterPro" id="IPR030217">
    <property type="entry name" value="NXF_fam"/>
</dbReference>
<organism evidence="11 12">
    <name type="scientific">Biomphalaria glabrata</name>
    <name type="common">Bloodfluke planorb</name>
    <name type="synonym">Freshwater snail</name>
    <dbReference type="NCBI Taxonomy" id="6526"/>
    <lineage>
        <taxon>Eukaryota</taxon>
        <taxon>Metazoa</taxon>
        <taxon>Spiralia</taxon>
        <taxon>Lophotrochozoa</taxon>
        <taxon>Mollusca</taxon>
        <taxon>Gastropoda</taxon>
        <taxon>Heterobranchia</taxon>
        <taxon>Euthyneura</taxon>
        <taxon>Panpulmonata</taxon>
        <taxon>Hygrophila</taxon>
        <taxon>Lymnaeoidea</taxon>
        <taxon>Planorbidae</taxon>
        <taxon>Biomphalaria</taxon>
    </lineage>
</organism>
<keyword evidence="7" id="KW-0539">Nucleus</keyword>
<evidence type="ECO:0000259" key="10">
    <source>
        <dbReference type="PROSITE" id="PS51281"/>
    </source>
</evidence>
<dbReference type="EnsemblMetazoa" id="BGLB021175-RA">
    <property type="protein sequence ID" value="BGLB021175-PA"/>
    <property type="gene ID" value="BGLB021175"/>
</dbReference>
<dbReference type="PANTHER" id="PTHR10662">
    <property type="entry name" value="NUCLEAR RNA EXPORT FACTOR"/>
    <property type="match status" value="1"/>
</dbReference>
<feature type="domain" description="TAP-C" evidence="10">
    <location>
        <begin position="87"/>
        <end position="140"/>
    </location>
</feature>
<dbReference type="VEuPathDB" id="VectorBase:BGLB021175"/>
<dbReference type="InterPro" id="IPR032710">
    <property type="entry name" value="NTF2-like_dom_sf"/>
</dbReference>
<feature type="domain" description="NTF2" evidence="9">
    <location>
        <begin position="1"/>
        <end position="47"/>
    </location>
</feature>
<evidence type="ECO:0000256" key="1">
    <source>
        <dbReference type="ARBA" id="ARBA00004123"/>
    </source>
</evidence>
<dbReference type="SMART" id="SM00804">
    <property type="entry name" value="TAP_C"/>
    <property type="match status" value="1"/>
</dbReference>
<feature type="compositionally biased region" description="Low complexity" evidence="8">
    <location>
        <begin position="62"/>
        <end position="73"/>
    </location>
</feature>
<dbReference type="GO" id="GO:0005634">
    <property type="term" value="C:nucleus"/>
    <property type="evidence" value="ECO:0007669"/>
    <property type="project" value="UniProtKB-SubCell"/>
</dbReference>
<evidence type="ECO:0000256" key="8">
    <source>
        <dbReference type="SAM" id="MobiDB-lite"/>
    </source>
</evidence>
<evidence type="ECO:0008006" key="13">
    <source>
        <dbReference type="Google" id="ProtNLM"/>
    </source>
</evidence>
<keyword evidence="3" id="KW-0813">Transport</keyword>
<evidence type="ECO:0000313" key="12">
    <source>
        <dbReference type="Proteomes" id="UP000076420"/>
    </source>
</evidence>
<evidence type="ECO:0000256" key="4">
    <source>
        <dbReference type="ARBA" id="ARBA00022614"/>
    </source>
</evidence>
<evidence type="ECO:0000256" key="6">
    <source>
        <dbReference type="ARBA" id="ARBA00022816"/>
    </source>
</evidence>
<keyword evidence="6" id="KW-0509">mRNA transport</keyword>
<dbReference type="GO" id="GO:0003723">
    <property type="term" value="F:RNA binding"/>
    <property type="evidence" value="ECO:0007669"/>
    <property type="project" value="TreeGrafter"/>
</dbReference>
<accession>A0A2C9KLY5</accession>
<keyword evidence="4" id="KW-0433">Leucine-rich repeat</keyword>
<dbReference type="SUPFAM" id="SSF54427">
    <property type="entry name" value="NTF2-like"/>
    <property type="match status" value="1"/>
</dbReference>
<evidence type="ECO:0000313" key="11">
    <source>
        <dbReference type="EnsemblMetazoa" id="BGLB021175-PA"/>
    </source>
</evidence>
<feature type="region of interest" description="Disordered" evidence="8">
    <location>
        <begin position="62"/>
        <end position="86"/>
    </location>
</feature>
<dbReference type="InterPro" id="IPR002075">
    <property type="entry name" value="NTF2_dom"/>
</dbReference>
<dbReference type="FunFam" id="1.10.8.10:FF:000018">
    <property type="entry name" value="Nuclear RNA export factor 1"/>
    <property type="match status" value="1"/>
</dbReference>
<dbReference type="Gene3D" id="3.10.450.50">
    <property type="match status" value="1"/>
</dbReference>
<dbReference type="PROSITE" id="PS50177">
    <property type="entry name" value="NTF2_DOMAIN"/>
    <property type="match status" value="1"/>
</dbReference>
<evidence type="ECO:0000259" key="9">
    <source>
        <dbReference type="PROSITE" id="PS50177"/>
    </source>
</evidence>